<sequence>MPEGQGRELARQELGLNRRLDLKRRVHEPWVADSTSLTALE</sequence>
<organism evidence="1">
    <name type="scientific">Paenarthrobacter sp. AMU7</name>
    <dbReference type="NCBI Taxonomy" id="3162492"/>
    <lineage>
        <taxon>Bacteria</taxon>
        <taxon>Bacillati</taxon>
        <taxon>Actinomycetota</taxon>
        <taxon>Actinomycetes</taxon>
        <taxon>Micrococcales</taxon>
        <taxon>Micrococcaceae</taxon>
        <taxon>Paenarthrobacter</taxon>
    </lineage>
</organism>
<evidence type="ECO:0000313" key="1">
    <source>
        <dbReference type="EMBL" id="XDV73419.1"/>
    </source>
</evidence>
<name>A0AB39YVD5_9MICC</name>
<dbReference type="RefSeq" id="WP_280627804.1">
    <property type="nucleotide sequence ID" value="NZ_CP165735.1"/>
</dbReference>
<dbReference type="EMBL" id="CP165735">
    <property type="protein sequence ID" value="XDV73419.1"/>
    <property type="molecule type" value="Genomic_DNA"/>
</dbReference>
<protein>
    <submittedName>
        <fullName evidence="1">Uncharacterized protein</fullName>
    </submittedName>
</protein>
<reference evidence="1" key="1">
    <citation type="submission" date="2024-07" db="EMBL/GenBank/DDBJ databases">
        <authorList>
            <person name="Li J."/>
            <person name="Wei H."/>
            <person name="Ma J."/>
        </authorList>
    </citation>
    <scope>NUCLEOTIDE SEQUENCE</scope>
    <source>
        <strain evidence="1">AMU7</strain>
    </source>
</reference>
<proteinExistence type="predicted"/>
<accession>A0AB39YVD5</accession>
<dbReference type="AlphaFoldDB" id="A0AB39YVD5"/>
<gene>
    <name evidence="1" type="ORF">ABQM86_09785</name>
</gene>